<keyword evidence="4 9" id="KW-0349">Heme</keyword>
<keyword evidence="8 10" id="KW-0503">Monooxygenase</keyword>
<dbReference type="CDD" id="cd11065">
    <property type="entry name" value="CYP64-like"/>
    <property type="match status" value="1"/>
</dbReference>
<evidence type="ECO:0000256" key="11">
    <source>
        <dbReference type="SAM" id="Phobius"/>
    </source>
</evidence>
<evidence type="ECO:0000313" key="12">
    <source>
        <dbReference type="EMBL" id="KAF8444974.1"/>
    </source>
</evidence>
<dbReference type="GO" id="GO:0005506">
    <property type="term" value="F:iron ion binding"/>
    <property type="evidence" value="ECO:0007669"/>
    <property type="project" value="InterPro"/>
</dbReference>
<dbReference type="GO" id="GO:0020037">
    <property type="term" value="F:heme binding"/>
    <property type="evidence" value="ECO:0007669"/>
    <property type="project" value="InterPro"/>
</dbReference>
<keyword evidence="11" id="KW-0472">Membrane</keyword>
<dbReference type="Pfam" id="PF00067">
    <property type="entry name" value="p450"/>
    <property type="match status" value="1"/>
</dbReference>
<evidence type="ECO:0000256" key="10">
    <source>
        <dbReference type="RuleBase" id="RU000461"/>
    </source>
</evidence>
<dbReference type="Gene3D" id="1.10.630.10">
    <property type="entry name" value="Cytochrome P450"/>
    <property type="match status" value="1"/>
</dbReference>
<feature type="transmembrane region" description="Helical" evidence="11">
    <location>
        <begin position="6"/>
        <end position="25"/>
    </location>
</feature>
<keyword evidence="11" id="KW-1133">Transmembrane helix</keyword>
<organism evidence="12 13">
    <name type="scientific">Boletus edulis BED1</name>
    <dbReference type="NCBI Taxonomy" id="1328754"/>
    <lineage>
        <taxon>Eukaryota</taxon>
        <taxon>Fungi</taxon>
        <taxon>Dikarya</taxon>
        <taxon>Basidiomycota</taxon>
        <taxon>Agaricomycotina</taxon>
        <taxon>Agaricomycetes</taxon>
        <taxon>Agaricomycetidae</taxon>
        <taxon>Boletales</taxon>
        <taxon>Boletineae</taxon>
        <taxon>Boletaceae</taxon>
        <taxon>Boletoideae</taxon>
        <taxon>Boletus</taxon>
    </lineage>
</organism>
<feature type="binding site" description="axial binding residue" evidence="9">
    <location>
        <position position="434"/>
    </location>
    <ligand>
        <name>heme</name>
        <dbReference type="ChEBI" id="CHEBI:30413"/>
    </ligand>
    <ligandPart>
        <name>Fe</name>
        <dbReference type="ChEBI" id="CHEBI:18248"/>
    </ligandPart>
</feature>
<dbReference type="PANTHER" id="PTHR46300">
    <property type="entry name" value="P450, PUTATIVE (EUROFUNG)-RELATED-RELATED"/>
    <property type="match status" value="1"/>
</dbReference>
<dbReference type="GO" id="GO:0016705">
    <property type="term" value="F:oxidoreductase activity, acting on paired donors, with incorporation or reduction of molecular oxygen"/>
    <property type="evidence" value="ECO:0007669"/>
    <property type="project" value="InterPro"/>
</dbReference>
<dbReference type="InterPro" id="IPR050364">
    <property type="entry name" value="Cytochrome_P450_fung"/>
</dbReference>
<dbReference type="GO" id="GO:0004497">
    <property type="term" value="F:monooxygenase activity"/>
    <property type="evidence" value="ECO:0007669"/>
    <property type="project" value="UniProtKB-KW"/>
</dbReference>
<keyword evidence="6 10" id="KW-0560">Oxidoreductase</keyword>
<comment type="caution">
    <text evidence="12">The sequence shown here is derived from an EMBL/GenBank/DDBJ whole genome shotgun (WGS) entry which is preliminary data.</text>
</comment>
<proteinExistence type="inferred from homology"/>
<accession>A0AAD4GI50</accession>
<dbReference type="PROSITE" id="PS00086">
    <property type="entry name" value="CYTOCHROME_P450"/>
    <property type="match status" value="1"/>
</dbReference>
<keyword evidence="13" id="KW-1185">Reference proteome</keyword>
<dbReference type="Proteomes" id="UP001194468">
    <property type="component" value="Unassembled WGS sequence"/>
</dbReference>
<evidence type="ECO:0000256" key="6">
    <source>
        <dbReference type="ARBA" id="ARBA00023002"/>
    </source>
</evidence>
<protein>
    <submittedName>
        <fullName evidence="12">Cytochrome P450</fullName>
    </submittedName>
</protein>
<reference evidence="12" key="1">
    <citation type="submission" date="2019-10" db="EMBL/GenBank/DDBJ databases">
        <authorList>
            <consortium name="DOE Joint Genome Institute"/>
            <person name="Kuo A."/>
            <person name="Miyauchi S."/>
            <person name="Kiss E."/>
            <person name="Drula E."/>
            <person name="Kohler A."/>
            <person name="Sanchez-Garcia M."/>
            <person name="Andreopoulos B."/>
            <person name="Barry K.W."/>
            <person name="Bonito G."/>
            <person name="Buee M."/>
            <person name="Carver A."/>
            <person name="Chen C."/>
            <person name="Cichocki N."/>
            <person name="Clum A."/>
            <person name="Culley D."/>
            <person name="Crous P.W."/>
            <person name="Fauchery L."/>
            <person name="Girlanda M."/>
            <person name="Hayes R."/>
            <person name="Keri Z."/>
            <person name="LaButti K."/>
            <person name="Lipzen A."/>
            <person name="Lombard V."/>
            <person name="Magnuson J."/>
            <person name="Maillard F."/>
            <person name="Morin E."/>
            <person name="Murat C."/>
            <person name="Nolan M."/>
            <person name="Ohm R."/>
            <person name="Pangilinan J."/>
            <person name="Pereira M."/>
            <person name="Perotto S."/>
            <person name="Peter M."/>
            <person name="Riley R."/>
            <person name="Sitrit Y."/>
            <person name="Stielow B."/>
            <person name="Szollosi G."/>
            <person name="Zifcakova L."/>
            <person name="Stursova M."/>
            <person name="Spatafora J.W."/>
            <person name="Tedersoo L."/>
            <person name="Vaario L.-M."/>
            <person name="Yamada A."/>
            <person name="Yan M."/>
            <person name="Wang P."/>
            <person name="Xu J."/>
            <person name="Bruns T."/>
            <person name="Baldrian P."/>
            <person name="Vilgalys R."/>
            <person name="Henrissat B."/>
            <person name="Grigoriev I.V."/>
            <person name="Hibbett D."/>
            <person name="Nagy L.G."/>
            <person name="Martin F.M."/>
        </authorList>
    </citation>
    <scope>NUCLEOTIDE SEQUENCE</scope>
    <source>
        <strain evidence="12">BED1</strain>
    </source>
</reference>
<sequence>MAHAISFADVCFLGAGFYLAAAWWFRSRRFDLLPPGPPGYPVIGNLFQIFSEKNWKDFAALGQKYGDIISISILGTRYVVLNSHRAISAILEKQSIKCSNRPHLTMACDLVGFDKAMPFMDCSDRFRRSRKLFYRLFGTTNSTAAFNHIEEKETRRFLRKVLQTPDNLVNHIRFTAGAIILEVTYGYTVQEGTDPFVTLADKVMAIFSLVTTPGAFLVDVIPALRHLPEWFPGTGFLQDAKRYHHLMMESVLRPHLYVVEHMAAGTATPSFASKLLGGGVSPEEEDVIMWACAVIYLGASDTVISAVHAFFLAMVVFPEVQAKAQRELDAVIGSERLPSFDDRDSLPYVNAVWKEVLRWHSVTPLALPHIATEDIYSGGYLIPKGSYVIGNVWGVLHDKSTYPDPDVFRPERFLGKTPQPDPQGICFGFGRRSCPGKSPFHLAEASLFITVAMSLAVFSISKDVVDGVEVTPRVDFTSGTISHPKPFRCRITARSAKAEALMHS</sequence>
<dbReference type="InterPro" id="IPR001128">
    <property type="entry name" value="Cyt_P450"/>
</dbReference>
<keyword evidence="5 9" id="KW-0479">Metal-binding</keyword>
<keyword evidence="7 9" id="KW-0408">Iron</keyword>
<dbReference type="EMBL" id="WHUW01000006">
    <property type="protein sequence ID" value="KAF8444974.1"/>
    <property type="molecule type" value="Genomic_DNA"/>
</dbReference>
<evidence type="ECO:0000256" key="5">
    <source>
        <dbReference type="ARBA" id="ARBA00022723"/>
    </source>
</evidence>
<gene>
    <name evidence="12" type="ORF">L210DRAFT_3394139</name>
</gene>
<evidence type="ECO:0000256" key="3">
    <source>
        <dbReference type="ARBA" id="ARBA00010617"/>
    </source>
</evidence>
<name>A0AAD4GI50_BOLED</name>
<dbReference type="PANTHER" id="PTHR46300:SF7">
    <property type="entry name" value="P450, PUTATIVE (EUROFUNG)-RELATED"/>
    <property type="match status" value="1"/>
</dbReference>
<dbReference type="AlphaFoldDB" id="A0AAD4GI50"/>
<dbReference type="PRINTS" id="PR00463">
    <property type="entry name" value="EP450I"/>
</dbReference>
<evidence type="ECO:0000256" key="7">
    <source>
        <dbReference type="ARBA" id="ARBA00023004"/>
    </source>
</evidence>
<reference evidence="12" key="2">
    <citation type="journal article" date="2020" name="Nat. Commun.">
        <title>Large-scale genome sequencing of mycorrhizal fungi provides insights into the early evolution of symbiotic traits.</title>
        <authorList>
            <person name="Miyauchi S."/>
            <person name="Kiss E."/>
            <person name="Kuo A."/>
            <person name="Drula E."/>
            <person name="Kohler A."/>
            <person name="Sanchez-Garcia M."/>
            <person name="Morin E."/>
            <person name="Andreopoulos B."/>
            <person name="Barry K.W."/>
            <person name="Bonito G."/>
            <person name="Buee M."/>
            <person name="Carver A."/>
            <person name="Chen C."/>
            <person name="Cichocki N."/>
            <person name="Clum A."/>
            <person name="Culley D."/>
            <person name="Crous P.W."/>
            <person name="Fauchery L."/>
            <person name="Girlanda M."/>
            <person name="Hayes R.D."/>
            <person name="Keri Z."/>
            <person name="LaButti K."/>
            <person name="Lipzen A."/>
            <person name="Lombard V."/>
            <person name="Magnuson J."/>
            <person name="Maillard F."/>
            <person name="Murat C."/>
            <person name="Nolan M."/>
            <person name="Ohm R.A."/>
            <person name="Pangilinan J."/>
            <person name="Pereira M.F."/>
            <person name="Perotto S."/>
            <person name="Peter M."/>
            <person name="Pfister S."/>
            <person name="Riley R."/>
            <person name="Sitrit Y."/>
            <person name="Stielow J.B."/>
            <person name="Szollosi G."/>
            <person name="Zifcakova L."/>
            <person name="Stursova M."/>
            <person name="Spatafora J.W."/>
            <person name="Tedersoo L."/>
            <person name="Vaario L.M."/>
            <person name="Yamada A."/>
            <person name="Yan M."/>
            <person name="Wang P."/>
            <person name="Xu J."/>
            <person name="Bruns T."/>
            <person name="Baldrian P."/>
            <person name="Vilgalys R."/>
            <person name="Dunand C."/>
            <person name="Henrissat B."/>
            <person name="Grigoriev I.V."/>
            <person name="Hibbett D."/>
            <person name="Nagy L.G."/>
            <person name="Martin F.M."/>
        </authorList>
    </citation>
    <scope>NUCLEOTIDE SEQUENCE</scope>
    <source>
        <strain evidence="12">BED1</strain>
    </source>
</reference>
<evidence type="ECO:0000313" key="13">
    <source>
        <dbReference type="Proteomes" id="UP001194468"/>
    </source>
</evidence>
<comment type="pathway">
    <text evidence="2">Secondary metabolite biosynthesis.</text>
</comment>
<dbReference type="InterPro" id="IPR017972">
    <property type="entry name" value="Cyt_P450_CS"/>
</dbReference>
<keyword evidence="11" id="KW-0812">Transmembrane</keyword>
<comment type="cofactor">
    <cofactor evidence="1 9">
        <name>heme</name>
        <dbReference type="ChEBI" id="CHEBI:30413"/>
    </cofactor>
</comment>
<evidence type="ECO:0000256" key="2">
    <source>
        <dbReference type="ARBA" id="ARBA00005179"/>
    </source>
</evidence>
<evidence type="ECO:0000256" key="4">
    <source>
        <dbReference type="ARBA" id="ARBA00022617"/>
    </source>
</evidence>
<dbReference type="SUPFAM" id="SSF48264">
    <property type="entry name" value="Cytochrome P450"/>
    <property type="match status" value="1"/>
</dbReference>
<evidence type="ECO:0000256" key="1">
    <source>
        <dbReference type="ARBA" id="ARBA00001971"/>
    </source>
</evidence>
<evidence type="ECO:0000256" key="9">
    <source>
        <dbReference type="PIRSR" id="PIRSR602401-1"/>
    </source>
</evidence>
<dbReference type="InterPro" id="IPR002401">
    <property type="entry name" value="Cyt_P450_E_grp-I"/>
</dbReference>
<comment type="similarity">
    <text evidence="3 10">Belongs to the cytochrome P450 family.</text>
</comment>
<dbReference type="InterPro" id="IPR036396">
    <property type="entry name" value="Cyt_P450_sf"/>
</dbReference>
<evidence type="ECO:0000256" key="8">
    <source>
        <dbReference type="ARBA" id="ARBA00023033"/>
    </source>
</evidence>